<dbReference type="InterPro" id="IPR025110">
    <property type="entry name" value="AMP-bd_C"/>
</dbReference>
<dbReference type="NCBIfam" id="NF001208">
    <property type="entry name" value="PRK00174.1"/>
    <property type="match status" value="1"/>
</dbReference>
<gene>
    <name evidence="11" type="ordered locus">Tmar_1744</name>
</gene>
<dbReference type="GO" id="GO:0003987">
    <property type="term" value="F:acetate-CoA ligase activity"/>
    <property type="evidence" value="ECO:0007669"/>
    <property type="project" value="UniProtKB-UniRule"/>
</dbReference>
<dbReference type="InterPro" id="IPR045851">
    <property type="entry name" value="AMP-bd_C_sf"/>
</dbReference>
<keyword evidence="6" id="KW-0007">Acetylation</keyword>
<dbReference type="EMBL" id="CP002344">
    <property type="protein sequence ID" value="ADU51848.1"/>
    <property type="molecule type" value="Genomic_DNA"/>
</dbReference>
<keyword evidence="4" id="KW-0547">Nucleotide-binding</keyword>
<dbReference type="Gene3D" id="3.30.300.30">
    <property type="match status" value="1"/>
</dbReference>
<dbReference type="PANTHER" id="PTHR24095">
    <property type="entry name" value="ACETYL-COENZYME A SYNTHETASE"/>
    <property type="match status" value="1"/>
</dbReference>
<evidence type="ECO:0000259" key="10">
    <source>
        <dbReference type="Pfam" id="PF16177"/>
    </source>
</evidence>
<accession>E6SHW8</accession>
<dbReference type="NCBIfam" id="TIGR02188">
    <property type="entry name" value="Ac_CoA_lig_AcsA"/>
    <property type="match status" value="1"/>
</dbReference>
<dbReference type="OrthoDB" id="9778383at2"/>
<evidence type="ECO:0000259" key="9">
    <source>
        <dbReference type="Pfam" id="PF13193"/>
    </source>
</evidence>
<dbReference type="Gene3D" id="3.40.50.12780">
    <property type="entry name" value="N-terminal domain of ligase-like"/>
    <property type="match status" value="1"/>
</dbReference>
<evidence type="ECO:0000256" key="7">
    <source>
        <dbReference type="NCBIfam" id="TIGR02188"/>
    </source>
</evidence>
<reference evidence="11 12" key="1">
    <citation type="journal article" date="2010" name="Stand. Genomic Sci.">
        <title>Complete genome sequence of Thermaerobacter marianensis type strain (7p75a).</title>
        <authorList>
            <person name="Han C."/>
            <person name="Gu W."/>
            <person name="Zhang X."/>
            <person name="Lapidus A."/>
            <person name="Nolan M."/>
            <person name="Copeland A."/>
            <person name="Lucas S."/>
            <person name="Del Rio T.G."/>
            <person name="Tice H."/>
            <person name="Cheng J.F."/>
            <person name="Tapia R."/>
            <person name="Goodwin L."/>
            <person name="Pitluck S."/>
            <person name="Pagani I."/>
            <person name="Ivanova N."/>
            <person name="Mavromatis K."/>
            <person name="Mikhailova N."/>
            <person name="Pati A."/>
            <person name="Chen A."/>
            <person name="Palaniappan K."/>
            <person name="Land M."/>
            <person name="Hauser L."/>
            <person name="Chang Y.J."/>
            <person name="Jeffries C.D."/>
            <person name="Schneider S."/>
            <person name="Rohde M."/>
            <person name="Goker M."/>
            <person name="Pukall R."/>
            <person name="Woyke T."/>
            <person name="Bristow J."/>
            <person name="Eisen J.A."/>
            <person name="Markowitz V."/>
            <person name="Hugenholtz P."/>
            <person name="Kyrpides N.C."/>
            <person name="Klenk H.P."/>
            <person name="Detter J.C."/>
        </authorList>
    </citation>
    <scope>NUCLEOTIDE SEQUENCE [LARGE SCALE GENOMIC DNA]</scope>
    <source>
        <strain evidence="12">ATCC 700841 / DSM 12885 / JCM 10246 / 7p75a</strain>
    </source>
</reference>
<evidence type="ECO:0000313" key="11">
    <source>
        <dbReference type="EMBL" id="ADU51848.1"/>
    </source>
</evidence>
<evidence type="ECO:0000256" key="6">
    <source>
        <dbReference type="ARBA" id="ARBA00022990"/>
    </source>
</evidence>
<dbReference type="InterPro" id="IPR000873">
    <property type="entry name" value="AMP-dep_synth/lig_dom"/>
</dbReference>
<dbReference type="EC" id="6.2.1.1" evidence="2 7"/>
<evidence type="ECO:0000256" key="3">
    <source>
        <dbReference type="ARBA" id="ARBA00022598"/>
    </source>
</evidence>
<dbReference type="Pfam" id="PF00501">
    <property type="entry name" value="AMP-binding"/>
    <property type="match status" value="1"/>
</dbReference>
<dbReference type="InterPro" id="IPR042099">
    <property type="entry name" value="ANL_N_sf"/>
</dbReference>
<comment type="similarity">
    <text evidence="1">Belongs to the ATP-dependent AMP-binding enzyme family.</text>
</comment>
<dbReference type="eggNOG" id="COG0365">
    <property type="taxonomic scope" value="Bacteria"/>
</dbReference>
<dbReference type="GO" id="GO:0005524">
    <property type="term" value="F:ATP binding"/>
    <property type="evidence" value="ECO:0007669"/>
    <property type="project" value="UniProtKB-KW"/>
</dbReference>
<dbReference type="InterPro" id="IPR011904">
    <property type="entry name" value="Ac_CoA_lig"/>
</dbReference>
<evidence type="ECO:0000259" key="8">
    <source>
        <dbReference type="Pfam" id="PF00501"/>
    </source>
</evidence>
<feature type="domain" description="AMP-binding enzyme C-terminal" evidence="9">
    <location>
        <begin position="558"/>
        <end position="636"/>
    </location>
</feature>
<protein>
    <recommendedName>
        <fullName evidence="2 7">Acetate--CoA ligase</fullName>
        <ecNumber evidence="2 7">6.2.1.1</ecNumber>
    </recommendedName>
</protein>
<dbReference type="GO" id="GO:0019427">
    <property type="term" value="P:acetyl-CoA biosynthetic process from acetate"/>
    <property type="evidence" value="ECO:0007669"/>
    <property type="project" value="UniProtKB-UniRule"/>
</dbReference>
<dbReference type="STRING" id="644966.Tmar_1744"/>
<evidence type="ECO:0000256" key="4">
    <source>
        <dbReference type="ARBA" id="ARBA00022741"/>
    </source>
</evidence>
<dbReference type="Pfam" id="PF13193">
    <property type="entry name" value="AMP-binding_C"/>
    <property type="match status" value="1"/>
</dbReference>
<dbReference type="Pfam" id="PF16177">
    <property type="entry name" value="ACAS_N"/>
    <property type="match status" value="1"/>
</dbReference>
<evidence type="ECO:0000256" key="5">
    <source>
        <dbReference type="ARBA" id="ARBA00022840"/>
    </source>
</evidence>
<dbReference type="Proteomes" id="UP000008915">
    <property type="component" value="Chromosome"/>
</dbReference>
<dbReference type="InterPro" id="IPR032387">
    <property type="entry name" value="ACAS_N"/>
</dbReference>
<dbReference type="KEGG" id="tmr:Tmar_1744"/>
<dbReference type="PANTHER" id="PTHR24095:SF14">
    <property type="entry name" value="ACETYL-COENZYME A SYNTHETASE 1"/>
    <property type="match status" value="1"/>
</dbReference>
<feature type="domain" description="Acetyl-coenzyme A synthetase N-terminal" evidence="10">
    <location>
        <begin position="57"/>
        <end position="110"/>
    </location>
</feature>
<organism evidence="11 12">
    <name type="scientific">Thermaerobacter marianensis (strain ATCC 700841 / DSM 12885 / JCM 10246 / 7p75a)</name>
    <dbReference type="NCBI Taxonomy" id="644966"/>
    <lineage>
        <taxon>Bacteria</taxon>
        <taxon>Bacillati</taxon>
        <taxon>Bacillota</taxon>
        <taxon>Clostridia</taxon>
        <taxon>Eubacteriales</taxon>
        <taxon>Clostridiales Family XVII. Incertae Sedis</taxon>
        <taxon>Thermaerobacter</taxon>
    </lineage>
</organism>
<keyword evidence="5" id="KW-0067">ATP-binding</keyword>
<proteinExistence type="inferred from homology"/>
<name>E6SHW8_THEM7</name>
<evidence type="ECO:0000256" key="2">
    <source>
        <dbReference type="ARBA" id="ARBA00013275"/>
    </source>
</evidence>
<dbReference type="GO" id="GO:0005829">
    <property type="term" value="C:cytosol"/>
    <property type="evidence" value="ECO:0007669"/>
    <property type="project" value="TreeGrafter"/>
</dbReference>
<evidence type="ECO:0000313" key="12">
    <source>
        <dbReference type="Proteomes" id="UP000008915"/>
    </source>
</evidence>
<feature type="domain" description="AMP-dependent synthetase/ligase" evidence="8">
    <location>
        <begin position="119"/>
        <end position="503"/>
    </location>
</feature>
<dbReference type="GO" id="GO:0016208">
    <property type="term" value="F:AMP binding"/>
    <property type="evidence" value="ECO:0007669"/>
    <property type="project" value="InterPro"/>
</dbReference>
<dbReference type="AlphaFoldDB" id="E6SHW8"/>
<dbReference type="SUPFAM" id="SSF56801">
    <property type="entry name" value="Acetyl-CoA synthetase-like"/>
    <property type="match status" value="1"/>
</dbReference>
<keyword evidence="12" id="KW-1185">Reference proteome</keyword>
<sequence>MPPAGRITFTGGCAVVDEGVEVAGPEPAAGALLAERPVPPRKLSGQPLLDGPNPAAYAAYRARAEADADTYWAEMAGELEWMAPWTRVRTGDLPDFKYFVGGLTNVSLNCIDRHLRNGRRNQAAIVWEGEPGDRRVWTYQMLHDETCRLAHALRRAGIGKGDVVAIYLPNLPETFAAIHACYRIGAVYNVIFSGFSPDAIRSRLEDSRARVVITADGSYRRGRFLPLKETLDQALEGLDFVEKVVVVRRAGAEVPMTPGRDVFYDDFVAGMPADFPPEPLEANEPGFIIYTSGTTAKPKGLVHAGVGFLVGTYANVKWSLNLQPDDIYWCTADVGWLTFPIFALVGGLAHGATHVVYEGALDYPHPGRFYQMIQRYRVNKVFTAPTALRMLSRAGAEWPRRYDLRSLELIALVGEPLDPETWHWVRRHVGDGAVEINNTYGQTETGTAWMSGIAGVTASRPGSCGLPLPGYRCQVVDAAGRPVPPGTTGYLVITGPFPCLARTIWGDHPRYLDTYFSRFPGRYFTGDAAMYDADGHHWVLGRVDDVINVAGHRLSTMEMESALINHPMVAEAAVVGMPDPVKGTVPVVFAVLRTGVTPPPDIEEQLREEIARRISPIARPARVYVVDAMPKTRSGKIMRRLLREAVTTGQVTGDTTALEDPEVLERILARVEPMPGRTG</sequence>
<reference evidence="12" key="2">
    <citation type="journal article" date="2010" name="Stand. Genomic Sci.">
        <title>Complete genome sequence of Thermaerobacter marianensis type strain (7p75aT).</title>
        <authorList>
            <person name="Han C."/>
            <person name="Gu W."/>
            <person name="Zhang X."/>
            <person name="Lapidus A."/>
            <person name="Nolan M."/>
            <person name="Copeland A."/>
            <person name="Lucas S."/>
            <person name="Glavina Del Rio T."/>
            <person name="Tice H."/>
            <person name="Cheng J."/>
            <person name="Tapia R."/>
            <person name="Goodwin L."/>
            <person name="Pitluck S."/>
            <person name="Pagani I."/>
            <person name="Ivanova N."/>
            <person name="Mavromatis K."/>
            <person name="Mikhailova N."/>
            <person name="Pati A."/>
            <person name="Chen A."/>
            <person name="Palaniappan K."/>
            <person name="Land M."/>
            <person name="Hauser L."/>
            <person name="Chang Y."/>
            <person name="Jeffries C."/>
            <person name="Schneider S."/>
            <person name="Rohde M."/>
            <person name="Goker M."/>
            <person name="Pukall R."/>
            <person name="Woyke T."/>
            <person name="Bristow J."/>
            <person name="Eisen J."/>
            <person name="Markowitz V."/>
            <person name="Hugenholtz P."/>
            <person name="Kyrpides N."/>
            <person name="Klenk H."/>
            <person name="Detter J."/>
        </authorList>
    </citation>
    <scope>NUCLEOTIDE SEQUENCE [LARGE SCALE GENOMIC DNA]</scope>
    <source>
        <strain evidence="12">ATCC 700841 / DSM 12885 / JCM 10246 / 7p75a</strain>
    </source>
</reference>
<dbReference type="HOGENOM" id="CLU_000022_3_6_9"/>
<dbReference type="RefSeq" id="WP_013496149.1">
    <property type="nucleotide sequence ID" value="NC_014831.1"/>
</dbReference>
<evidence type="ECO:0000256" key="1">
    <source>
        <dbReference type="ARBA" id="ARBA00006432"/>
    </source>
</evidence>
<keyword evidence="3 11" id="KW-0436">Ligase</keyword>